<dbReference type="SUPFAM" id="SSF56935">
    <property type="entry name" value="Porins"/>
    <property type="match status" value="1"/>
</dbReference>
<dbReference type="Gene3D" id="2.40.160.10">
    <property type="entry name" value="Porin"/>
    <property type="match status" value="1"/>
</dbReference>
<dbReference type="AlphaFoldDB" id="A0AAN0SI05"/>
<sequence length="361" mass="41203">MSSLHSVIKARIMELQQKSFLIIALASCPVTAQTQLANELNLSGFGTVAAAKSDNNTPVFYGRDIADDWCFDCDTTFGLQLDWQISNELRSVLQVLKRPQDTFSSPILERAFIEYSDSGHRYKVGRLRSPMFIMSEYYYVSSAYPWLRLPVDVYGGNLGITHFEGASAEFNFELFEQFQLSLTPFYALDNEENYELYGRSFTLDVKNAYGFSADIYMEDSQLHVSYTDVEARQIFANQPDVCFNLHLVSFGASHTIGNWHLQTEAVLSEDIRANWYAGIDYRIGMFTPYIQYGQSRRTKESNSYLLGVRYDFTPQFNASFEWQQIQGRKNVISGQFTLPQNTSESFASKVDLVSIGLSFTF</sequence>
<dbReference type="InterPro" id="IPR023614">
    <property type="entry name" value="Porin_dom_sf"/>
</dbReference>
<accession>A0AAN0SI05</accession>
<gene>
    <name evidence="2" type="ORF">IX92_22120</name>
</gene>
<evidence type="ECO:0000313" key="3">
    <source>
        <dbReference type="Proteomes" id="UP000030081"/>
    </source>
</evidence>
<dbReference type="Pfam" id="PF13609">
    <property type="entry name" value="Porin_4"/>
    <property type="match status" value="1"/>
</dbReference>
<organism evidence="2 3">
    <name type="scientific">Vibrio coralliilyticus</name>
    <dbReference type="NCBI Taxonomy" id="190893"/>
    <lineage>
        <taxon>Bacteria</taxon>
        <taxon>Pseudomonadati</taxon>
        <taxon>Pseudomonadota</taxon>
        <taxon>Gammaproteobacteria</taxon>
        <taxon>Vibrionales</taxon>
        <taxon>Vibrionaceae</taxon>
        <taxon>Vibrio</taxon>
    </lineage>
</organism>
<dbReference type="GO" id="GO:0015288">
    <property type="term" value="F:porin activity"/>
    <property type="evidence" value="ECO:0007669"/>
    <property type="project" value="InterPro"/>
</dbReference>
<reference evidence="2 3" key="1">
    <citation type="submission" date="2014-10" db="EMBL/GenBank/DDBJ databases">
        <title>The Complete Genome Sequence for the Shellfish Pathogen Vibrio coralliilyticus RE98 Isolated from a Shellfish Hatchery.</title>
        <authorList>
            <person name="Richards G.P."/>
            <person name="Bono J.L."/>
            <person name="Watson M.A."/>
            <person name="Needleman D.S."/>
        </authorList>
    </citation>
    <scope>NUCLEOTIDE SEQUENCE [LARGE SCALE GENOMIC DNA]</scope>
    <source>
        <strain evidence="2 3">RE98</strain>
    </source>
</reference>
<proteinExistence type="predicted"/>
<evidence type="ECO:0000259" key="1">
    <source>
        <dbReference type="Pfam" id="PF13609"/>
    </source>
</evidence>
<dbReference type="Proteomes" id="UP000030081">
    <property type="component" value="Chromosome 2"/>
</dbReference>
<evidence type="ECO:0000313" key="2">
    <source>
        <dbReference type="EMBL" id="AIW21686.1"/>
    </source>
</evidence>
<protein>
    <submittedName>
        <fullName evidence="2">Sulfate ABC transporter permease</fullName>
    </submittedName>
</protein>
<keyword evidence="3" id="KW-1185">Reference proteome</keyword>
<dbReference type="EMBL" id="CP009618">
    <property type="protein sequence ID" value="AIW21686.1"/>
    <property type="molecule type" value="Genomic_DNA"/>
</dbReference>
<dbReference type="KEGG" id="vcy:IX92_22120"/>
<dbReference type="InterPro" id="IPR033900">
    <property type="entry name" value="Gram_neg_porin_domain"/>
</dbReference>
<dbReference type="GO" id="GO:0016020">
    <property type="term" value="C:membrane"/>
    <property type="evidence" value="ECO:0007669"/>
    <property type="project" value="InterPro"/>
</dbReference>
<name>A0AAN0SI05_9VIBR</name>
<feature type="domain" description="Porin" evidence="1">
    <location>
        <begin position="24"/>
        <end position="325"/>
    </location>
</feature>